<dbReference type="AlphaFoldDB" id="A0A1H9JXK1"/>
<accession>A0A1H9JXK1</accession>
<protein>
    <submittedName>
        <fullName evidence="1">Uncharacterized protein</fullName>
    </submittedName>
</protein>
<proteinExistence type="predicted"/>
<keyword evidence="2" id="KW-1185">Reference proteome</keyword>
<name>A0A1H9JXK1_9LACT</name>
<reference evidence="1 2" key="1">
    <citation type="submission" date="2016-10" db="EMBL/GenBank/DDBJ databases">
        <authorList>
            <person name="de Groot N.N."/>
        </authorList>
    </citation>
    <scope>NUCLEOTIDE SEQUENCE [LARGE SCALE GENOMIC DNA]</scope>
    <source>
        <strain evidence="1 2">DSM 15827</strain>
    </source>
</reference>
<evidence type="ECO:0000313" key="2">
    <source>
        <dbReference type="Proteomes" id="UP000198556"/>
    </source>
</evidence>
<sequence length="57" mass="6609">MVKKKEEYYEEEDSLMLAEFLERNVAVVSVAEQEEIDALGIDFSDLTGEEIRLEELL</sequence>
<gene>
    <name evidence="1" type="ORF">SAMN05421767_1113</name>
</gene>
<evidence type="ECO:0000313" key="1">
    <source>
        <dbReference type="EMBL" id="SEQ91701.1"/>
    </source>
</evidence>
<dbReference type="EMBL" id="FOGF01000011">
    <property type="protein sequence ID" value="SEQ91701.1"/>
    <property type="molecule type" value="Genomic_DNA"/>
</dbReference>
<dbReference type="Proteomes" id="UP000198556">
    <property type="component" value="Unassembled WGS sequence"/>
</dbReference>
<organism evidence="1 2">
    <name type="scientific">Granulicatella balaenopterae</name>
    <dbReference type="NCBI Taxonomy" id="137733"/>
    <lineage>
        <taxon>Bacteria</taxon>
        <taxon>Bacillati</taxon>
        <taxon>Bacillota</taxon>
        <taxon>Bacilli</taxon>
        <taxon>Lactobacillales</taxon>
        <taxon>Carnobacteriaceae</taxon>
        <taxon>Granulicatella</taxon>
    </lineage>
</organism>